<evidence type="ECO:0000256" key="1">
    <source>
        <dbReference type="SAM" id="MobiDB-lite"/>
    </source>
</evidence>
<name>A0A1B0AV84_9MUSC</name>
<evidence type="ECO:0000313" key="3">
    <source>
        <dbReference type="Proteomes" id="UP000092460"/>
    </source>
</evidence>
<keyword evidence="3" id="KW-1185">Reference proteome</keyword>
<feature type="region of interest" description="Disordered" evidence="1">
    <location>
        <begin position="1"/>
        <end position="37"/>
    </location>
</feature>
<sequence length="92" mass="10135">MALLPSRQPQAQSRDVNGPKRNYTYAPTSQTTATSINPGMVDTDFLKVYATASKMPKLNTEDVAQALYYTLETPPHVQVEDVTLQSVPIHGE</sequence>
<dbReference type="VEuPathDB" id="VectorBase:GPPI009825"/>
<protein>
    <submittedName>
        <fullName evidence="2">Uncharacterized protein</fullName>
    </submittedName>
</protein>
<reference evidence="2" key="2">
    <citation type="submission" date="2020-05" db="UniProtKB">
        <authorList>
            <consortium name="EnsemblMetazoa"/>
        </authorList>
    </citation>
    <scope>IDENTIFICATION</scope>
    <source>
        <strain evidence="2">IAEA</strain>
    </source>
</reference>
<reference evidence="3" key="1">
    <citation type="submission" date="2015-01" db="EMBL/GenBank/DDBJ databases">
        <authorList>
            <person name="Aksoy S."/>
            <person name="Warren W."/>
            <person name="Wilson R.K."/>
        </authorList>
    </citation>
    <scope>NUCLEOTIDE SEQUENCE [LARGE SCALE GENOMIC DNA]</scope>
    <source>
        <strain evidence="3">IAEA</strain>
    </source>
</reference>
<dbReference type="AlphaFoldDB" id="A0A1B0AV84"/>
<evidence type="ECO:0000313" key="2">
    <source>
        <dbReference type="EnsemblMetazoa" id="GPPI009825-PA"/>
    </source>
</evidence>
<organism evidence="2 3">
    <name type="scientific">Glossina palpalis gambiensis</name>
    <dbReference type="NCBI Taxonomy" id="67801"/>
    <lineage>
        <taxon>Eukaryota</taxon>
        <taxon>Metazoa</taxon>
        <taxon>Ecdysozoa</taxon>
        <taxon>Arthropoda</taxon>
        <taxon>Hexapoda</taxon>
        <taxon>Insecta</taxon>
        <taxon>Pterygota</taxon>
        <taxon>Neoptera</taxon>
        <taxon>Endopterygota</taxon>
        <taxon>Diptera</taxon>
        <taxon>Brachycera</taxon>
        <taxon>Muscomorpha</taxon>
        <taxon>Hippoboscoidea</taxon>
        <taxon>Glossinidae</taxon>
        <taxon>Glossina</taxon>
    </lineage>
</organism>
<feature type="compositionally biased region" description="Polar residues" evidence="1">
    <location>
        <begin position="25"/>
        <end position="37"/>
    </location>
</feature>
<proteinExistence type="predicted"/>
<dbReference type="Proteomes" id="UP000092460">
    <property type="component" value="Unassembled WGS sequence"/>
</dbReference>
<accession>A0A1B0AV84</accession>
<dbReference type="EMBL" id="JXJN01004067">
    <property type="status" value="NOT_ANNOTATED_CDS"/>
    <property type="molecule type" value="Genomic_DNA"/>
</dbReference>
<dbReference type="Gene3D" id="3.40.50.720">
    <property type="entry name" value="NAD(P)-binding Rossmann-like Domain"/>
    <property type="match status" value="1"/>
</dbReference>
<dbReference type="STRING" id="67801.A0A1B0AV84"/>
<dbReference type="EnsemblMetazoa" id="GPPI009825-RA">
    <property type="protein sequence ID" value="GPPI009825-PA"/>
    <property type="gene ID" value="GPPI009825"/>
</dbReference>